<keyword evidence="1" id="KW-1133">Transmembrane helix</keyword>
<accession>A0ABP6USF3</accession>
<protein>
    <recommendedName>
        <fullName evidence="4">Multipass membrane protein</fullName>
    </recommendedName>
</protein>
<keyword evidence="1" id="KW-0472">Membrane</keyword>
<organism evidence="2 3">
    <name type="scientific">Aquimarina addita</name>
    <dbReference type="NCBI Taxonomy" id="870485"/>
    <lineage>
        <taxon>Bacteria</taxon>
        <taxon>Pseudomonadati</taxon>
        <taxon>Bacteroidota</taxon>
        <taxon>Flavobacteriia</taxon>
        <taxon>Flavobacteriales</taxon>
        <taxon>Flavobacteriaceae</taxon>
        <taxon>Aquimarina</taxon>
    </lineage>
</organism>
<reference evidence="3" key="1">
    <citation type="journal article" date="2019" name="Int. J. Syst. Evol. Microbiol.">
        <title>The Global Catalogue of Microorganisms (GCM) 10K type strain sequencing project: providing services to taxonomists for standard genome sequencing and annotation.</title>
        <authorList>
            <consortium name="The Broad Institute Genomics Platform"/>
            <consortium name="The Broad Institute Genome Sequencing Center for Infectious Disease"/>
            <person name="Wu L."/>
            <person name="Ma J."/>
        </authorList>
    </citation>
    <scope>NUCLEOTIDE SEQUENCE [LARGE SCALE GENOMIC DNA]</scope>
    <source>
        <strain evidence="3">JCM 17106</strain>
    </source>
</reference>
<evidence type="ECO:0000256" key="1">
    <source>
        <dbReference type="SAM" id="Phobius"/>
    </source>
</evidence>
<evidence type="ECO:0008006" key="4">
    <source>
        <dbReference type="Google" id="ProtNLM"/>
    </source>
</evidence>
<dbReference type="RefSeq" id="WP_344929360.1">
    <property type="nucleotide sequence ID" value="NZ_BAABCW010000016.1"/>
</dbReference>
<keyword evidence="1" id="KW-0812">Transmembrane</keyword>
<evidence type="ECO:0000313" key="3">
    <source>
        <dbReference type="Proteomes" id="UP001500459"/>
    </source>
</evidence>
<dbReference type="EMBL" id="BAABCW010000016">
    <property type="protein sequence ID" value="GAA3516556.1"/>
    <property type="molecule type" value="Genomic_DNA"/>
</dbReference>
<evidence type="ECO:0000313" key="2">
    <source>
        <dbReference type="EMBL" id="GAA3516556.1"/>
    </source>
</evidence>
<dbReference type="Proteomes" id="UP001500459">
    <property type="component" value="Unassembled WGS sequence"/>
</dbReference>
<sequence>MNTSFQSELISLMRGFIVITPNVFLLIISTYYATKTIAINSALLIVSGLLISFASIFYGIDIFFMFGLGYQTELLYFIVDIIYAIGLIGFGIGIILLINKKITSLKKYSILK</sequence>
<proteinExistence type="predicted"/>
<keyword evidence="3" id="KW-1185">Reference proteome</keyword>
<feature type="transmembrane region" description="Helical" evidence="1">
    <location>
        <begin position="44"/>
        <end position="68"/>
    </location>
</feature>
<comment type="caution">
    <text evidence="2">The sequence shown here is derived from an EMBL/GenBank/DDBJ whole genome shotgun (WGS) entry which is preliminary data.</text>
</comment>
<feature type="transmembrane region" description="Helical" evidence="1">
    <location>
        <begin position="74"/>
        <end position="98"/>
    </location>
</feature>
<name>A0ABP6USF3_9FLAO</name>
<feature type="transmembrane region" description="Helical" evidence="1">
    <location>
        <begin position="12"/>
        <end position="32"/>
    </location>
</feature>
<gene>
    <name evidence="2" type="ORF">GCM10022393_33330</name>
</gene>